<dbReference type="RefSeq" id="WP_380638155.1">
    <property type="nucleotide sequence ID" value="NZ_JBHSQO010000022.1"/>
</dbReference>
<reference evidence="2" key="1">
    <citation type="journal article" date="2019" name="Int. J. Syst. Evol. Microbiol.">
        <title>The Global Catalogue of Microorganisms (GCM) 10K type strain sequencing project: providing services to taxonomists for standard genome sequencing and annotation.</title>
        <authorList>
            <consortium name="The Broad Institute Genomics Platform"/>
            <consortium name="The Broad Institute Genome Sequencing Center for Infectious Disease"/>
            <person name="Wu L."/>
            <person name="Ma J."/>
        </authorList>
    </citation>
    <scope>NUCLEOTIDE SEQUENCE [LARGE SCALE GENOMIC DNA]</scope>
    <source>
        <strain evidence="2">CGMCC 4.7246</strain>
    </source>
</reference>
<comment type="caution">
    <text evidence="1">The sequence shown here is derived from an EMBL/GenBank/DDBJ whole genome shotgun (WGS) entry which is preliminary data.</text>
</comment>
<dbReference type="Proteomes" id="UP001596220">
    <property type="component" value="Unassembled WGS sequence"/>
</dbReference>
<name>A0ABW1P8C6_9PSEU</name>
<proteinExistence type="predicted"/>
<dbReference type="EMBL" id="JBHSQO010000022">
    <property type="protein sequence ID" value="MFC6091855.1"/>
    <property type="molecule type" value="Genomic_DNA"/>
</dbReference>
<gene>
    <name evidence="1" type="ORF">ACFP3R_21515</name>
</gene>
<protein>
    <submittedName>
        <fullName evidence="1">Uncharacterized protein</fullName>
    </submittedName>
</protein>
<sequence length="79" mass="7906">MFDDSVEVQTGPGCRHPSAADPTLVECDDSGVTTVVVYAGGGGAAHLVGGHPGRAARLIGFADAPREPHGIPVRDAGEG</sequence>
<accession>A0ABW1P8C6</accession>
<organism evidence="1 2">
    <name type="scientific">Saccharothrix lopnurensis</name>
    <dbReference type="NCBI Taxonomy" id="1670621"/>
    <lineage>
        <taxon>Bacteria</taxon>
        <taxon>Bacillati</taxon>
        <taxon>Actinomycetota</taxon>
        <taxon>Actinomycetes</taxon>
        <taxon>Pseudonocardiales</taxon>
        <taxon>Pseudonocardiaceae</taxon>
        <taxon>Saccharothrix</taxon>
    </lineage>
</organism>
<keyword evidence="2" id="KW-1185">Reference proteome</keyword>
<evidence type="ECO:0000313" key="2">
    <source>
        <dbReference type="Proteomes" id="UP001596220"/>
    </source>
</evidence>
<evidence type="ECO:0000313" key="1">
    <source>
        <dbReference type="EMBL" id="MFC6091855.1"/>
    </source>
</evidence>